<keyword evidence="2" id="KW-1185">Reference proteome</keyword>
<dbReference type="InterPro" id="IPR038556">
    <property type="entry name" value="TAC_Gp13-like_sf"/>
</dbReference>
<sequence length="140" mass="15679">MAFLGREEILEAEEDDFEDVKVNEWRKKGATEDAWVRVYPMSASQRSRVESTMLEVNQTGRGYERIGQIALKTVIWCVGSEHSSDPVFSESDVKTLGSKSSKPILRIRDAAFRLSGLAPGAVEEEIEDFDVTQGSDFDTD</sequence>
<dbReference type="RefSeq" id="WP_131102962.1">
    <property type="nucleotide sequence ID" value="NZ_CP036456.1"/>
</dbReference>
<dbReference type="GeneID" id="39493842"/>
<protein>
    <submittedName>
        <fullName evidence="1">Uncharacterized protein</fullName>
    </submittedName>
</protein>
<dbReference type="Proteomes" id="UP000292235">
    <property type="component" value="Plasmid phiM2"/>
</dbReference>
<reference evidence="1 2" key="1">
    <citation type="submission" date="2019-02" db="EMBL/GenBank/DDBJ databases">
        <authorList>
            <person name="Khodamoradi S."/>
            <person name="Hahnke R.L."/>
            <person name="Kaempfer P."/>
            <person name="Schumann P."/>
            <person name="Rohde M."/>
            <person name="Steinert M."/>
            <person name="Luzhetskyy A."/>
            <person name="Wink J."/>
            <person name="Ruckert C."/>
        </authorList>
    </citation>
    <scope>NUCLEOTIDE SEQUENCE [LARGE SCALE GENOMIC DNA]</scope>
    <source>
        <strain evidence="1 2">M2</strain>
        <plasmid evidence="2">phim2</plasmid>
    </source>
</reference>
<accession>A0A4P6QBH5</accession>
<proteinExistence type="predicted"/>
<dbReference type="KEGG" id="strr:EKD16_25280"/>
<gene>
    <name evidence="1" type="ORF">EKD16_25280</name>
</gene>
<name>A0A4P6QBH5_9ACTN</name>
<dbReference type="Gene3D" id="3.30.2220.20">
    <property type="entry name" value="Phage tail assembly chaperone gp13-like"/>
    <property type="match status" value="1"/>
</dbReference>
<dbReference type="AlphaFoldDB" id="A0A4P6QBH5"/>
<evidence type="ECO:0000313" key="2">
    <source>
        <dbReference type="Proteomes" id="UP000292235"/>
    </source>
</evidence>
<keyword evidence="1" id="KW-0614">Plasmid</keyword>
<geneLocation type="plasmid" evidence="2">
    <name>phim2</name>
</geneLocation>
<organism evidence="1 2">
    <name type="scientific">Streptomonospora litoralis</name>
    <dbReference type="NCBI Taxonomy" id="2498135"/>
    <lineage>
        <taxon>Bacteria</taxon>
        <taxon>Bacillati</taxon>
        <taxon>Actinomycetota</taxon>
        <taxon>Actinomycetes</taxon>
        <taxon>Streptosporangiales</taxon>
        <taxon>Nocardiopsidaceae</taxon>
        <taxon>Streptomonospora</taxon>
    </lineage>
</organism>
<dbReference type="EMBL" id="CP036456">
    <property type="protein sequence ID" value="QBI56797.1"/>
    <property type="molecule type" value="Genomic_DNA"/>
</dbReference>
<evidence type="ECO:0000313" key="1">
    <source>
        <dbReference type="EMBL" id="QBI56797.1"/>
    </source>
</evidence>
<dbReference type="OrthoDB" id="7584736at2"/>